<protein>
    <submittedName>
        <fullName evidence="2">Uncharacterized protein</fullName>
    </submittedName>
</protein>
<reference evidence="2" key="1">
    <citation type="journal article" date="2022" name="Int. J. Mol. Sci.">
        <title>Draft Genome of Tanacetum Coccineum: Genomic Comparison of Closely Related Tanacetum-Family Plants.</title>
        <authorList>
            <person name="Yamashiro T."/>
            <person name="Shiraishi A."/>
            <person name="Nakayama K."/>
            <person name="Satake H."/>
        </authorList>
    </citation>
    <scope>NUCLEOTIDE SEQUENCE</scope>
</reference>
<name>A0ABQ5DLI9_9ASTR</name>
<gene>
    <name evidence="2" type="ORF">Tco_0939638</name>
</gene>
<evidence type="ECO:0000256" key="1">
    <source>
        <dbReference type="SAM" id="MobiDB-lite"/>
    </source>
</evidence>
<keyword evidence="3" id="KW-1185">Reference proteome</keyword>
<feature type="compositionally biased region" description="Acidic residues" evidence="1">
    <location>
        <begin position="201"/>
        <end position="212"/>
    </location>
</feature>
<feature type="compositionally biased region" description="Low complexity" evidence="1">
    <location>
        <begin position="113"/>
        <end position="123"/>
    </location>
</feature>
<accession>A0ABQ5DLI9</accession>
<evidence type="ECO:0000313" key="2">
    <source>
        <dbReference type="EMBL" id="GJT39773.1"/>
    </source>
</evidence>
<feature type="compositionally biased region" description="Basic and acidic residues" evidence="1">
    <location>
        <begin position="188"/>
        <end position="200"/>
    </location>
</feature>
<feature type="region of interest" description="Disordered" evidence="1">
    <location>
        <begin position="102"/>
        <end position="248"/>
    </location>
</feature>
<comment type="caution">
    <text evidence="2">The sequence shown here is derived from an EMBL/GenBank/DDBJ whole genome shotgun (WGS) entry which is preliminary data.</text>
</comment>
<proteinExistence type="predicted"/>
<reference evidence="2" key="2">
    <citation type="submission" date="2022-01" db="EMBL/GenBank/DDBJ databases">
        <authorList>
            <person name="Yamashiro T."/>
            <person name="Shiraishi A."/>
            <person name="Satake H."/>
            <person name="Nakayama K."/>
        </authorList>
    </citation>
    <scope>NUCLEOTIDE SEQUENCE</scope>
</reference>
<dbReference type="EMBL" id="BQNB010015415">
    <property type="protein sequence ID" value="GJT39773.1"/>
    <property type="molecule type" value="Genomic_DNA"/>
</dbReference>
<dbReference type="Proteomes" id="UP001151760">
    <property type="component" value="Unassembled WGS sequence"/>
</dbReference>
<feature type="compositionally biased region" description="Acidic residues" evidence="1">
    <location>
        <begin position="226"/>
        <end position="235"/>
    </location>
</feature>
<organism evidence="2 3">
    <name type="scientific">Tanacetum coccineum</name>
    <dbReference type="NCBI Taxonomy" id="301880"/>
    <lineage>
        <taxon>Eukaryota</taxon>
        <taxon>Viridiplantae</taxon>
        <taxon>Streptophyta</taxon>
        <taxon>Embryophyta</taxon>
        <taxon>Tracheophyta</taxon>
        <taxon>Spermatophyta</taxon>
        <taxon>Magnoliopsida</taxon>
        <taxon>eudicotyledons</taxon>
        <taxon>Gunneridae</taxon>
        <taxon>Pentapetalae</taxon>
        <taxon>asterids</taxon>
        <taxon>campanulids</taxon>
        <taxon>Asterales</taxon>
        <taxon>Asteraceae</taxon>
        <taxon>Asteroideae</taxon>
        <taxon>Anthemideae</taxon>
        <taxon>Anthemidinae</taxon>
        <taxon>Tanacetum</taxon>
    </lineage>
</organism>
<feature type="compositionally biased region" description="Acidic residues" evidence="1">
    <location>
        <begin position="137"/>
        <end position="187"/>
    </location>
</feature>
<evidence type="ECO:0000313" key="3">
    <source>
        <dbReference type="Proteomes" id="UP001151760"/>
    </source>
</evidence>
<sequence>MNKKSYSFDMETFRSMFQMCLRLPRQQFVYPSFEKDILNFMRELGYPGNIKLLSDVKVDTLPQPWGTFGTIINKCLSDVALTEAEQIKLATKRSLIQTHISHASGSGAHKGTDVTPGVTDVPTYDSDEEQLSWKSSDEDDDDDDDDDDEVNVEKDEAADEQDDDEVNASEHEDDDDDERTESNNDGDEFVHPKFITHDDEATHEEDVNEEDNFDPRVHTPSRVESTDDEDNDDEIQGANIEGEKMDEW</sequence>